<accession>A0A2K8SQR1</accession>
<dbReference type="KEGG" id="nfl:COO91_03589"/>
<organism evidence="1 2">
    <name type="scientific">Nostoc flagelliforme CCNUN1</name>
    <dbReference type="NCBI Taxonomy" id="2038116"/>
    <lineage>
        <taxon>Bacteria</taxon>
        <taxon>Bacillati</taxon>
        <taxon>Cyanobacteriota</taxon>
        <taxon>Cyanophyceae</taxon>
        <taxon>Nostocales</taxon>
        <taxon>Nostocaceae</taxon>
        <taxon>Nostoc</taxon>
    </lineage>
</organism>
<proteinExistence type="predicted"/>
<name>A0A2K8SQR1_9NOSO</name>
<keyword evidence="2" id="KW-1185">Reference proteome</keyword>
<protein>
    <submittedName>
        <fullName evidence="1">Uncharacterized protein</fullName>
    </submittedName>
</protein>
<evidence type="ECO:0000313" key="2">
    <source>
        <dbReference type="Proteomes" id="UP000232003"/>
    </source>
</evidence>
<gene>
    <name evidence="1" type="ORF">COO91_03589</name>
</gene>
<dbReference type="EMBL" id="CP024785">
    <property type="protein sequence ID" value="AUB37643.1"/>
    <property type="molecule type" value="Genomic_DNA"/>
</dbReference>
<reference evidence="1 2" key="1">
    <citation type="submission" date="2017-11" db="EMBL/GenBank/DDBJ databases">
        <title>Complete genome of a free-living desiccation-tolerant cyanobacterium and its photosynthetic adaptation to extreme terrestrial habitat.</title>
        <authorList>
            <person name="Shang J."/>
        </authorList>
    </citation>
    <scope>NUCLEOTIDE SEQUENCE [LARGE SCALE GENOMIC DNA]</scope>
    <source>
        <strain evidence="1 2">CCNUN1</strain>
    </source>
</reference>
<dbReference type="Proteomes" id="UP000232003">
    <property type="component" value="Chromosome"/>
</dbReference>
<dbReference type="AlphaFoldDB" id="A0A2K8SQR1"/>
<sequence>MFNSLKGNLKKIILYSDRYREFFRVNMQFLVWAGGNRLIVIV</sequence>
<evidence type="ECO:0000313" key="1">
    <source>
        <dbReference type="EMBL" id="AUB37643.1"/>
    </source>
</evidence>